<dbReference type="EMBL" id="JAWDKA010000002">
    <property type="protein sequence ID" value="MDV0441244.1"/>
    <property type="molecule type" value="Genomic_DNA"/>
</dbReference>
<dbReference type="AlphaFoldDB" id="A0AAE4S9S7"/>
<feature type="domain" description="Purple acid phosphatase N-terminal" evidence="3">
    <location>
        <begin position="56"/>
        <end position="99"/>
    </location>
</feature>
<protein>
    <submittedName>
        <fullName evidence="4">3',5'-cyclic adenosine monophosphate phosphodiesterase CpdA</fullName>
        <ecNumber evidence="4">3.1.4.53</ecNumber>
    </submittedName>
</protein>
<dbReference type="SUPFAM" id="SSF56300">
    <property type="entry name" value="Metallo-dependent phosphatases"/>
    <property type="match status" value="1"/>
</dbReference>
<accession>A0AAE4S9S7</accession>
<keyword evidence="4" id="KW-0378">Hydrolase</keyword>
<evidence type="ECO:0000259" key="3">
    <source>
        <dbReference type="Pfam" id="PF16656"/>
    </source>
</evidence>
<dbReference type="InterPro" id="IPR004843">
    <property type="entry name" value="Calcineurin-like_PHP"/>
</dbReference>
<keyword evidence="5" id="KW-1185">Reference proteome</keyword>
<dbReference type="Proteomes" id="UP001273136">
    <property type="component" value="Unassembled WGS sequence"/>
</dbReference>
<dbReference type="PANTHER" id="PTHR22953:SF153">
    <property type="entry name" value="PURPLE ACID PHOSPHATASE"/>
    <property type="match status" value="1"/>
</dbReference>
<gene>
    <name evidence="4" type="primary">cpdA</name>
    <name evidence="4" type="ORF">McpAg1_04250</name>
</gene>
<dbReference type="Pfam" id="PF00149">
    <property type="entry name" value="Metallophos"/>
    <property type="match status" value="1"/>
</dbReference>
<dbReference type="RefSeq" id="WP_338093636.1">
    <property type="nucleotide sequence ID" value="NZ_JAWDKA010000002.1"/>
</dbReference>
<sequence>MNPRTVVLSITLLLLFCGPACAGVAMGPYITQTTENSNVISFVTDNISESIIEIQGCDAVSSQPARYHHVQIENLKKDTQYLYRVTADGETTPWYQFKTFGSDKITFAVVGDTQQIVNETTNILEFSETKRHGLIASEIASAHPDIVIHTGDLVYDGSVYEYWTDFFAAADPYIHNVTFIAAPGNHDIPYITYSLWHDLFGDRYYTADAGPVTFIILDTSVKIRPNYYPDDVVVLPDIDTQLVYLESELGTSEGRKIVIFHQPLFSSNDPYRQQVTDAQREKMLELFDCYNVDFVFGGHEHWYEHYLMNGTHHIIAGTSGAAMIPQGIAPARELKNSQYHTLGWQLFEATSDSITGKRLIAADISPDNQDVLKIYQSAVAEKYRVGNPFATIFAAWQKK</sequence>
<evidence type="ECO:0000259" key="2">
    <source>
        <dbReference type="Pfam" id="PF00149"/>
    </source>
</evidence>
<dbReference type="InterPro" id="IPR015914">
    <property type="entry name" value="PAPs_N"/>
</dbReference>
<dbReference type="InterPro" id="IPR029052">
    <property type="entry name" value="Metallo-depent_PP-like"/>
</dbReference>
<dbReference type="Gene3D" id="2.60.40.380">
    <property type="entry name" value="Purple acid phosphatase-like, N-terminal"/>
    <property type="match status" value="1"/>
</dbReference>
<comment type="caution">
    <text evidence="4">The sequence shown here is derived from an EMBL/GenBank/DDBJ whole genome shotgun (WGS) entry which is preliminary data.</text>
</comment>
<dbReference type="SUPFAM" id="SSF49363">
    <property type="entry name" value="Purple acid phosphatase, N-terminal domain"/>
    <property type="match status" value="1"/>
</dbReference>
<dbReference type="GO" id="GO:0003993">
    <property type="term" value="F:acid phosphatase activity"/>
    <property type="evidence" value="ECO:0007669"/>
    <property type="project" value="InterPro"/>
</dbReference>
<evidence type="ECO:0000313" key="4">
    <source>
        <dbReference type="EMBL" id="MDV0441244.1"/>
    </source>
</evidence>
<dbReference type="InterPro" id="IPR008963">
    <property type="entry name" value="Purple_acid_Pase-like_N"/>
</dbReference>
<proteinExistence type="predicted"/>
<name>A0AAE4S9S7_9EURY</name>
<dbReference type="Gene3D" id="3.60.21.10">
    <property type="match status" value="1"/>
</dbReference>
<dbReference type="EC" id="3.1.4.53" evidence="4"/>
<dbReference type="GO" id="GO:0046872">
    <property type="term" value="F:metal ion binding"/>
    <property type="evidence" value="ECO:0007669"/>
    <property type="project" value="InterPro"/>
</dbReference>
<feature type="domain" description="Calcineurin-like phosphoesterase" evidence="2">
    <location>
        <begin position="106"/>
        <end position="303"/>
    </location>
</feature>
<dbReference type="PANTHER" id="PTHR22953">
    <property type="entry name" value="ACID PHOSPHATASE RELATED"/>
    <property type="match status" value="1"/>
</dbReference>
<evidence type="ECO:0000313" key="5">
    <source>
        <dbReference type="Proteomes" id="UP001273136"/>
    </source>
</evidence>
<keyword evidence="1" id="KW-0732">Signal</keyword>
<reference evidence="4" key="1">
    <citation type="submission" date="2023-06" db="EMBL/GenBank/DDBJ databases">
        <title>Genome sequence of Methancorpusculaceae sp. Ag1.</title>
        <authorList>
            <person name="Protasov E."/>
            <person name="Platt K."/>
            <person name="Poehlein A."/>
            <person name="Daniel R."/>
            <person name="Brune A."/>
        </authorList>
    </citation>
    <scope>NUCLEOTIDE SEQUENCE</scope>
    <source>
        <strain evidence="4">Ag1</strain>
    </source>
</reference>
<dbReference type="GO" id="GO:0004115">
    <property type="term" value="F:3',5'-cyclic-AMP phosphodiesterase activity"/>
    <property type="evidence" value="ECO:0007669"/>
    <property type="project" value="UniProtKB-EC"/>
</dbReference>
<organism evidence="4 5">
    <name type="scientific">Methanorbis furvi</name>
    <dbReference type="NCBI Taxonomy" id="3028299"/>
    <lineage>
        <taxon>Archaea</taxon>
        <taxon>Methanobacteriati</taxon>
        <taxon>Methanobacteriota</taxon>
        <taxon>Stenosarchaea group</taxon>
        <taxon>Methanomicrobia</taxon>
        <taxon>Methanomicrobiales</taxon>
        <taxon>Methanocorpusculaceae</taxon>
        <taxon>Methanorbis</taxon>
    </lineage>
</organism>
<dbReference type="Pfam" id="PF16656">
    <property type="entry name" value="Pur_ac_phosph_N"/>
    <property type="match status" value="1"/>
</dbReference>
<evidence type="ECO:0000256" key="1">
    <source>
        <dbReference type="ARBA" id="ARBA00022729"/>
    </source>
</evidence>
<dbReference type="InterPro" id="IPR039331">
    <property type="entry name" value="PAPs-like"/>
</dbReference>